<dbReference type="CDD" id="cd02440">
    <property type="entry name" value="AdoMet_MTases"/>
    <property type="match status" value="1"/>
</dbReference>
<dbReference type="GO" id="GO:0008757">
    <property type="term" value="F:S-adenosylmethionine-dependent methyltransferase activity"/>
    <property type="evidence" value="ECO:0007669"/>
    <property type="project" value="InterPro"/>
</dbReference>
<dbReference type="Proteomes" id="UP000072660">
    <property type="component" value="Unassembled WGS sequence"/>
</dbReference>
<dbReference type="PIRSF" id="PIRSF005215">
    <property type="entry name" value="TehB"/>
    <property type="match status" value="1"/>
</dbReference>
<evidence type="ECO:0000313" key="4">
    <source>
        <dbReference type="Proteomes" id="UP000072660"/>
    </source>
</evidence>
<dbReference type="GO" id="GO:0005737">
    <property type="term" value="C:cytoplasm"/>
    <property type="evidence" value="ECO:0007669"/>
    <property type="project" value="InterPro"/>
</dbReference>
<dbReference type="OrthoDB" id="9804312at2"/>
<keyword evidence="4" id="KW-1185">Reference proteome</keyword>
<feature type="domain" description="TehB/YeaR-like" evidence="2">
    <location>
        <begin position="10"/>
        <end position="90"/>
    </location>
</feature>
<dbReference type="RefSeq" id="WP_068390248.1">
    <property type="nucleotide sequence ID" value="NZ_LSZO01000157.1"/>
</dbReference>
<reference evidence="3 4" key="1">
    <citation type="submission" date="2016-02" db="EMBL/GenBank/DDBJ databases">
        <authorList>
            <person name="Wen L."/>
            <person name="He K."/>
            <person name="Yang H."/>
        </authorList>
    </citation>
    <scope>NUCLEOTIDE SEQUENCE [LARGE SCALE GENOMIC DNA]</scope>
    <source>
        <strain evidence="3 4">CV58</strain>
    </source>
</reference>
<dbReference type="EMBL" id="LSZO01000157">
    <property type="protein sequence ID" value="KXU37996.1"/>
    <property type="molecule type" value="Genomic_DNA"/>
</dbReference>
<dbReference type="InterPro" id="IPR015392">
    <property type="entry name" value="TehB/YeaR-like_dom"/>
</dbReference>
<organism evidence="3 4">
    <name type="scientific">Ventosimonas gracilis</name>
    <dbReference type="NCBI Taxonomy" id="1680762"/>
    <lineage>
        <taxon>Bacteria</taxon>
        <taxon>Pseudomonadati</taxon>
        <taxon>Pseudomonadota</taxon>
        <taxon>Gammaproteobacteria</taxon>
        <taxon>Pseudomonadales</taxon>
        <taxon>Ventosimonadaceae</taxon>
        <taxon>Ventosimonas</taxon>
    </lineage>
</organism>
<dbReference type="Gene3D" id="2.60.120.10">
    <property type="entry name" value="Jelly Rolls"/>
    <property type="match status" value="1"/>
</dbReference>
<gene>
    <name evidence="3" type="ORF">AXE65_00285</name>
</gene>
<dbReference type="InterPro" id="IPR029063">
    <property type="entry name" value="SAM-dependent_MTases_sf"/>
</dbReference>
<dbReference type="InterPro" id="IPR014710">
    <property type="entry name" value="RmlC-like_jellyroll"/>
</dbReference>
<dbReference type="Gene3D" id="3.40.50.150">
    <property type="entry name" value="Vaccinia Virus protein VP39"/>
    <property type="match status" value="1"/>
</dbReference>
<dbReference type="NCBIfam" id="NF008405">
    <property type="entry name" value="PRK11207.1"/>
    <property type="match status" value="1"/>
</dbReference>
<name>A0A139STU3_9GAMM</name>
<dbReference type="SUPFAM" id="SSF51197">
    <property type="entry name" value="Clavaminate synthase-like"/>
    <property type="match status" value="1"/>
</dbReference>
<evidence type="ECO:0000259" key="2">
    <source>
        <dbReference type="Pfam" id="PF09313"/>
    </source>
</evidence>
<dbReference type="SUPFAM" id="SSF53335">
    <property type="entry name" value="S-adenosyl-L-methionine-dependent methyltransferases"/>
    <property type="match status" value="1"/>
</dbReference>
<dbReference type="InterPro" id="IPR014431">
    <property type="entry name" value="Tellurite-R_TehB-2"/>
</dbReference>
<accession>A0A139STU3</accession>
<dbReference type="InterPro" id="IPR004537">
    <property type="entry name" value="Tellurite-R_MeTrfase_TehB"/>
</dbReference>
<dbReference type="Pfam" id="PF03848">
    <property type="entry name" value="TehB"/>
    <property type="match status" value="1"/>
</dbReference>
<dbReference type="NCBIfam" id="NF008992">
    <property type="entry name" value="PRK12335.1"/>
    <property type="match status" value="1"/>
</dbReference>
<dbReference type="Pfam" id="PF09313">
    <property type="entry name" value="TehB-like"/>
    <property type="match status" value="1"/>
</dbReference>
<proteinExistence type="predicted"/>
<evidence type="ECO:0000259" key="1">
    <source>
        <dbReference type="Pfam" id="PF03848"/>
    </source>
</evidence>
<protein>
    <submittedName>
        <fullName evidence="3">Tellurite resistance protein TehB</fullName>
    </submittedName>
</protein>
<dbReference type="InterPro" id="IPR015985">
    <property type="entry name" value="TehB-like_dom"/>
</dbReference>
<dbReference type="GO" id="GO:0046690">
    <property type="term" value="P:response to tellurium ion"/>
    <property type="evidence" value="ECO:0007669"/>
    <property type="project" value="InterPro"/>
</dbReference>
<dbReference type="AlphaFoldDB" id="A0A139STU3"/>
<comment type="caution">
    <text evidence="3">The sequence shown here is derived from an EMBL/GenBank/DDBJ whole genome shotgun (WGS) entry which is preliminary data.</text>
</comment>
<evidence type="ECO:0000313" key="3">
    <source>
        <dbReference type="EMBL" id="KXU37996.1"/>
    </source>
</evidence>
<dbReference type="NCBIfam" id="TIGR00477">
    <property type="entry name" value="tehB"/>
    <property type="match status" value="1"/>
</dbReference>
<sequence length="289" mass="32740">MLNNKLFAYKNLPHWYAHTIPEGFKKPHNTQAGTWAQLGIKQGWLKFALCDELGNIQAIRLFNANQQPPLIEPQRWHLIVETSDDIECQLSFLCTAEDYFSKKYGLTRTHSEVIAAMAHVPLGKALDIGCGSGRNSLYLALKGFQVQAIDSNAQSLQSTLQIKEQEGLDSLILRQVDLNQNQSINEQYDFILSTVVMMFLQRTTIAPLIVNMQQATISGGHNLIVAAMDTEDYPCRVPFPFTFRAGELRDYYQGWQLLTYNEDVGHLHKTDQQGKPIALRFATLLARKI</sequence>
<feature type="domain" description="Tellurite resistance methyltransferase TehB-like" evidence="1">
    <location>
        <begin position="92"/>
        <end position="285"/>
    </location>
</feature>